<feature type="domain" description="DNA topoisomerase type IA zn finger" evidence="1">
    <location>
        <begin position="112"/>
        <end position="149"/>
    </location>
</feature>
<dbReference type="PANTHER" id="PTHR42785:SF1">
    <property type="entry name" value="DNA TOPOISOMERASE"/>
    <property type="match status" value="1"/>
</dbReference>
<dbReference type="InterPro" id="IPR000380">
    <property type="entry name" value="Topo_IA"/>
</dbReference>
<sequence>MAKIDPKLFSAHKHALEGPDEPCPKCGAPLVYQHRKNGSFIGCSRYPECDYTRALHDESTKIEKPLPGTECPECGRELVLRSGRYGLFVGCSGFPECSHIEPLNAQPSEADILCPSCHEGKIVRRQSRFGKTFYACNCYPKCKFAVNYQPVIGNCQFCQFELLVKRSKGGHERLYCASKKCGKLQPEPEDDSGEHI</sequence>
<gene>
    <name evidence="2" type="ORF">EV690_3583</name>
</gene>
<evidence type="ECO:0000313" key="3">
    <source>
        <dbReference type="Proteomes" id="UP000295565"/>
    </source>
</evidence>
<organism evidence="2 3">
    <name type="scientific">Celerinatantimonas diazotrophica</name>
    <dbReference type="NCBI Taxonomy" id="412034"/>
    <lineage>
        <taxon>Bacteria</taxon>
        <taxon>Pseudomonadati</taxon>
        <taxon>Pseudomonadota</taxon>
        <taxon>Gammaproteobacteria</taxon>
        <taxon>Celerinatantimonadaceae</taxon>
        <taxon>Celerinatantimonas</taxon>
    </lineage>
</organism>
<evidence type="ECO:0000313" key="2">
    <source>
        <dbReference type="EMBL" id="TCK46307.1"/>
    </source>
</evidence>
<name>A0A4R1J7F6_9GAMM</name>
<keyword evidence="3" id="KW-1185">Reference proteome</keyword>
<dbReference type="AlphaFoldDB" id="A0A4R1J7F6"/>
<keyword evidence="2" id="KW-0413">Isomerase</keyword>
<proteinExistence type="predicted"/>
<feature type="domain" description="DNA topoisomerase type IA zn finger" evidence="1">
    <location>
        <begin position="69"/>
        <end position="105"/>
    </location>
</feature>
<dbReference type="Gene3D" id="3.30.65.10">
    <property type="entry name" value="Bacterial Topoisomerase I, domain 1"/>
    <property type="match status" value="3"/>
</dbReference>
<dbReference type="GO" id="GO:0003917">
    <property type="term" value="F:DNA topoisomerase type I (single strand cut, ATP-independent) activity"/>
    <property type="evidence" value="ECO:0007669"/>
    <property type="project" value="InterPro"/>
</dbReference>
<dbReference type="GO" id="GO:0003677">
    <property type="term" value="F:DNA binding"/>
    <property type="evidence" value="ECO:0007669"/>
    <property type="project" value="InterPro"/>
</dbReference>
<feature type="domain" description="DNA topoisomerase type IA zn finger" evidence="1">
    <location>
        <begin position="21"/>
        <end position="56"/>
    </location>
</feature>
<dbReference type="PANTHER" id="PTHR42785">
    <property type="entry name" value="DNA TOPOISOMERASE, TYPE IA, CORE"/>
    <property type="match status" value="1"/>
</dbReference>
<dbReference type="GO" id="GO:0005694">
    <property type="term" value="C:chromosome"/>
    <property type="evidence" value="ECO:0007669"/>
    <property type="project" value="InterPro"/>
</dbReference>
<accession>A0A4R1J7F6</accession>
<dbReference type="EMBL" id="SMGD01000019">
    <property type="protein sequence ID" value="TCK46307.1"/>
    <property type="molecule type" value="Genomic_DNA"/>
</dbReference>
<dbReference type="Proteomes" id="UP000295565">
    <property type="component" value="Unassembled WGS sequence"/>
</dbReference>
<comment type="caution">
    <text evidence="2">The sequence shown here is derived from an EMBL/GenBank/DDBJ whole genome shotgun (WGS) entry which is preliminary data.</text>
</comment>
<dbReference type="RefSeq" id="WP_131914319.1">
    <property type="nucleotide sequence ID" value="NZ_OU594967.1"/>
</dbReference>
<reference evidence="2 3" key="1">
    <citation type="submission" date="2019-03" db="EMBL/GenBank/DDBJ databases">
        <title>Genomic Encyclopedia of Type Strains, Phase IV (KMG-IV): sequencing the most valuable type-strain genomes for metagenomic binning, comparative biology and taxonomic classification.</title>
        <authorList>
            <person name="Goeker M."/>
        </authorList>
    </citation>
    <scope>NUCLEOTIDE SEQUENCE [LARGE SCALE GENOMIC DNA]</scope>
    <source>
        <strain evidence="2 3">DSM 18577</strain>
    </source>
</reference>
<dbReference type="InterPro" id="IPR013498">
    <property type="entry name" value="Topo_IA_Znf"/>
</dbReference>
<protein>
    <submittedName>
        <fullName evidence="2">Putative DNA topoisomerase</fullName>
    </submittedName>
</protein>
<dbReference type="OrthoDB" id="6412825at2"/>
<dbReference type="SUPFAM" id="SSF57783">
    <property type="entry name" value="Zinc beta-ribbon"/>
    <property type="match status" value="2"/>
</dbReference>
<evidence type="ECO:0000259" key="1">
    <source>
        <dbReference type="Pfam" id="PF01396"/>
    </source>
</evidence>
<dbReference type="GO" id="GO:0006265">
    <property type="term" value="P:DNA topological change"/>
    <property type="evidence" value="ECO:0007669"/>
    <property type="project" value="InterPro"/>
</dbReference>
<dbReference type="Pfam" id="PF01396">
    <property type="entry name" value="Zn_ribbon_Top1"/>
    <property type="match status" value="3"/>
</dbReference>